<reference evidence="13 14" key="1">
    <citation type="journal article" date="2016" name="Int. J. Syst. Evol. Microbiol.">
        <title>Streptococcuspantholopis sp. nov., isolated from faeces of the Tibetan antelope (Pantholops hodgsonii).</title>
        <authorList>
            <person name="Bai X."/>
            <person name="Xiong Y."/>
            <person name="Lu S."/>
            <person name="Jin D."/>
            <person name="Lai X."/>
            <person name="Yang J."/>
            <person name="Niu L."/>
            <person name="Hu S."/>
            <person name="Meng X."/>
            <person name="Pu J."/>
            <person name="Ye C."/>
            <person name="Xu J."/>
        </authorList>
    </citation>
    <scope>NUCLEOTIDE SEQUENCE [LARGE SCALE GENOMIC DNA]</scope>
    <source>
        <strain evidence="13 14">TA 26</strain>
    </source>
</reference>
<dbReference type="InterPro" id="IPR050351">
    <property type="entry name" value="BphY/WalK/GraS-like"/>
</dbReference>
<dbReference type="PANTHER" id="PTHR45453">
    <property type="entry name" value="PHOSPHATE REGULON SENSOR PROTEIN PHOR"/>
    <property type="match status" value="1"/>
</dbReference>
<feature type="domain" description="Histidine kinase" evidence="12">
    <location>
        <begin position="117"/>
        <end position="316"/>
    </location>
</feature>
<evidence type="ECO:0000256" key="10">
    <source>
        <dbReference type="ARBA" id="ARBA00023136"/>
    </source>
</evidence>
<evidence type="ECO:0000256" key="7">
    <source>
        <dbReference type="ARBA" id="ARBA00022777"/>
    </source>
</evidence>
<evidence type="ECO:0000313" key="13">
    <source>
        <dbReference type="EMBL" id="AND79348.1"/>
    </source>
</evidence>
<sequence length="321" mass="37669">MIWKFFKEYRLWYSLYAIMSALYFLMFYLYRLPLSYFINSLILNLTLLILVTIWQYHKFKQKLNILHHFIYVEELKELRSPSERSYQDLIAKLKDKESEESFAAKAEMEEWQSLIKMWSHQMKVPISALSLMAQTDHLESNEVQQQLMKLQNYLDSLLTYMKFSQNKDDFRFEEVSVSSLIREIIKKYRITFLAKNLSVTIQGDWLLKTDKKWLSFALSQVLDNAIKYSKNNGSIDILITDSSITVADKGIGILDEDLPRLFEEGFTGYNGHKHQKATGLGLYMTKKILENLNLTIEISSQIDKGTDVIISKTTKDNDDKP</sequence>
<keyword evidence="4" id="KW-1003">Cell membrane</keyword>
<feature type="transmembrane region" description="Helical" evidence="11">
    <location>
        <begin position="12"/>
        <end position="30"/>
    </location>
</feature>
<dbReference type="RefSeq" id="WP_067061979.1">
    <property type="nucleotide sequence ID" value="NZ_CP014699.1"/>
</dbReference>
<keyword evidence="10 11" id="KW-0472">Membrane</keyword>
<keyword evidence="8 11" id="KW-1133">Transmembrane helix</keyword>
<keyword evidence="5" id="KW-0808">Transferase</keyword>
<evidence type="ECO:0000313" key="14">
    <source>
        <dbReference type="Proteomes" id="UP000077317"/>
    </source>
</evidence>
<dbReference type="STRING" id="1811193.A0O21_04545"/>
<evidence type="ECO:0000256" key="4">
    <source>
        <dbReference type="ARBA" id="ARBA00022475"/>
    </source>
</evidence>
<evidence type="ECO:0000256" key="5">
    <source>
        <dbReference type="ARBA" id="ARBA00022679"/>
    </source>
</evidence>
<dbReference type="AlphaFoldDB" id="A0A172Q7A8"/>
<evidence type="ECO:0000256" key="9">
    <source>
        <dbReference type="ARBA" id="ARBA00023012"/>
    </source>
</evidence>
<keyword evidence="6 11" id="KW-0812">Transmembrane</keyword>
<evidence type="ECO:0000259" key="12">
    <source>
        <dbReference type="PROSITE" id="PS50109"/>
    </source>
</evidence>
<evidence type="ECO:0000256" key="8">
    <source>
        <dbReference type="ARBA" id="ARBA00022989"/>
    </source>
</evidence>
<dbReference type="KEGG" id="spat:A0O21_04545"/>
<accession>A0A172Q7A8</accession>
<evidence type="ECO:0000256" key="1">
    <source>
        <dbReference type="ARBA" id="ARBA00000085"/>
    </source>
</evidence>
<dbReference type="Gene3D" id="3.30.565.10">
    <property type="entry name" value="Histidine kinase-like ATPase, C-terminal domain"/>
    <property type="match status" value="1"/>
</dbReference>
<dbReference type="SMART" id="SM00387">
    <property type="entry name" value="HATPase_c"/>
    <property type="match status" value="1"/>
</dbReference>
<dbReference type="Proteomes" id="UP000077317">
    <property type="component" value="Chromosome"/>
</dbReference>
<dbReference type="InterPro" id="IPR005467">
    <property type="entry name" value="His_kinase_dom"/>
</dbReference>
<reference evidence="14" key="2">
    <citation type="submission" date="2016-03" db="EMBL/GenBank/DDBJ databases">
        <title>Streptococcus antelopensis sp. nov., isolated from the feces of the Tibetan antelope (Pantholops hodgsonii) in Hoh Xil National Nature Reserve, Qinghai, China.</title>
        <authorList>
            <person name="Bai X."/>
        </authorList>
    </citation>
    <scope>NUCLEOTIDE SEQUENCE [LARGE SCALE GENOMIC DNA]</scope>
    <source>
        <strain evidence="14">TA 26</strain>
    </source>
</reference>
<gene>
    <name evidence="13" type="ORF">A0O21_04545</name>
</gene>
<comment type="catalytic activity">
    <reaction evidence="1">
        <text>ATP + protein L-histidine = ADP + protein N-phospho-L-histidine.</text>
        <dbReference type="EC" id="2.7.13.3"/>
    </reaction>
</comment>
<evidence type="ECO:0000256" key="6">
    <source>
        <dbReference type="ARBA" id="ARBA00022692"/>
    </source>
</evidence>
<evidence type="ECO:0000256" key="2">
    <source>
        <dbReference type="ARBA" id="ARBA00004651"/>
    </source>
</evidence>
<keyword evidence="9" id="KW-0902">Two-component regulatory system</keyword>
<proteinExistence type="predicted"/>
<dbReference type="GO" id="GO:0004721">
    <property type="term" value="F:phosphoprotein phosphatase activity"/>
    <property type="evidence" value="ECO:0007669"/>
    <property type="project" value="TreeGrafter"/>
</dbReference>
<dbReference type="InterPro" id="IPR036890">
    <property type="entry name" value="HATPase_C_sf"/>
</dbReference>
<dbReference type="GO" id="GO:0005886">
    <property type="term" value="C:plasma membrane"/>
    <property type="evidence" value="ECO:0007669"/>
    <property type="project" value="UniProtKB-SubCell"/>
</dbReference>
<comment type="subcellular location">
    <subcellularLocation>
        <location evidence="2">Cell membrane</location>
        <topology evidence="2">Multi-pass membrane protein</topology>
    </subcellularLocation>
</comment>
<protein>
    <recommendedName>
        <fullName evidence="3">histidine kinase</fullName>
        <ecNumber evidence="3">2.7.13.3</ecNumber>
    </recommendedName>
</protein>
<dbReference type="PANTHER" id="PTHR45453:SF2">
    <property type="entry name" value="HISTIDINE KINASE"/>
    <property type="match status" value="1"/>
</dbReference>
<keyword evidence="7 13" id="KW-0418">Kinase</keyword>
<evidence type="ECO:0000256" key="3">
    <source>
        <dbReference type="ARBA" id="ARBA00012438"/>
    </source>
</evidence>
<dbReference type="EMBL" id="CP014699">
    <property type="protein sequence ID" value="AND79348.1"/>
    <property type="molecule type" value="Genomic_DNA"/>
</dbReference>
<organism evidence="13 14">
    <name type="scientific">Streptococcus pantholopis</name>
    <dbReference type="NCBI Taxonomy" id="1811193"/>
    <lineage>
        <taxon>Bacteria</taxon>
        <taxon>Bacillati</taxon>
        <taxon>Bacillota</taxon>
        <taxon>Bacilli</taxon>
        <taxon>Lactobacillales</taxon>
        <taxon>Streptococcaceae</taxon>
        <taxon>Streptococcus</taxon>
    </lineage>
</organism>
<dbReference type="GO" id="GO:0016036">
    <property type="term" value="P:cellular response to phosphate starvation"/>
    <property type="evidence" value="ECO:0007669"/>
    <property type="project" value="TreeGrafter"/>
</dbReference>
<dbReference type="SUPFAM" id="SSF55874">
    <property type="entry name" value="ATPase domain of HSP90 chaperone/DNA topoisomerase II/histidine kinase"/>
    <property type="match status" value="1"/>
</dbReference>
<dbReference type="OrthoDB" id="9780487at2"/>
<keyword evidence="14" id="KW-1185">Reference proteome</keyword>
<dbReference type="EC" id="2.7.13.3" evidence="3"/>
<name>A0A172Q7A8_9STRE</name>
<dbReference type="Pfam" id="PF02518">
    <property type="entry name" value="HATPase_c"/>
    <property type="match status" value="1"/>
</dbReference>
<dbReference type="InterPro" id="IPR003594">
    <property type="entry name" value="HATPase_dom"/>
</dbReference>
<evidence type="ECO:0000256" key="11">
    <source>
        <dbReference type="SAM" id="Phobius"/>
    </source>
</evidence>
<dbReference type="GO" id="GO:0000155">
    <property type="term" value="F:phosphorelay sensor kinase activity"/>
    <property type="evidence" value="ECO:0007669"/>
    <property type="project" value="TreeGrafter"/>
</dbReference>
<dbReference type="PROSITE" id="PS50109">
    <property type="entry name" value="HIS_KIN"/>
    <property type="match status" value="1"/>
</dbReference>
<feature type="transmembrane region" description="Helical" evidence="11">
    <location>
        <begin position="36"/>
        <end position="56"/>
    </location>
</feature>